<protein>
    <submittedName>
        <fullName evidence="6">NPL domain-containing protein</fullName>
    </submittedName>
</protein>
<evidence type="ECO:0000313" key="6">
    <source>
        <dbReference type="WBParaSite" id="TASK_0000052601-mRNA-1"/>
    </source>
</evidence>
<evidence type="ECO:0000313" key="5">
    <source>
        <dbReference type="Proteomes" id="UP000282613"/>
    </source>
</evidence>
<sequence length="487" mass="54372">MNEVQWPLTLNLNPLQLSDPRGALDFYIKPRLNKYVSDLKGILVRVNKQSVEIHPSPDLETPRDNGSQCVIRFFPEYPFAKVNFSVNATVFCAAVGLHVDATVTVVKQQRIVCRYGDTFSIYIIVPLQGQDAEPLPDDPESGTTLSVFPRDLVQVEIARVTYSPAGDSIFLSGRILSVLKRGNLAKKVLGLPFDNGEGEEATVSEAKPKKSKKRDFSHLESQDEMTPAKEKARSKKLEENHEEESDEEVDRLDEYGQLQEAPRLVKLDHAAPSEKSVKRKSKEHEVVEDEIQQDLEAEVGPEQLQETSPLLSPDPTTASKKMRSRKHSVVEEAEEVLPQERETDVVTERVEENPGLAEPDPIAVSRKNSSRESLLTEKNGVENPVPLKPDPDSALAQPLNMKRISKEAKRQKAAPVVEAEEEVEKEAETPVPRRFLQSSGPLKQDPIESHRQHWHPIGMSEQSLDISTSSAERKSDAEPGTTVVTRS</sequence>
<organism evidence="6">
    <name type="scientific">Taenia asiatica</name>
    <name type="common">Asian tapeworm</name>
    <dbReference type="NCBI Taxonomy" id="60517"/>
    <lineage>
        <taxon>Eukaryota</taxon>
        <taxon>Metazoa</taxon>
        <taxon>Spiralia</taxon>
        <taxon>Lophotrochozoa</taxon>
        <taxon>Platyhelminthes</taxon>
        <taxon>Cestoda</taxon>
        <taxon>Eucestoda</taxon>
        <taxon>Cyclophyllidea</taxon>
        <taxon>Taeniidae</taxon>
        <taxon>Taenia</taxon>
    </lineage>
</organism>
<keyword evidence="2" id="KW-0804">Transcription</keyword>
<dbReference type="GO" id="GO:0000428">
    <property type="term" value="C:DNA-directed RNA polymerase complex"/>
    <property type="evidence" value="ECO:0007669"/>
    <property type="project" value="UniProtKB-KW"/>
</dbReference>
<accession>A0A0R3VTG4</accession>
<dbReference type="OrthoDB" id="10250504at2759"/>
<name>A0A0R3VTG4_TAEAS</name>
<feature type="compositionally biased region" description="Acidic residues" evidence="3">
    <location>
        <begin position="286"/>
        <end position="299"/>
    </location>
</feature>
<feature type="region of interest" description="Disordered" evidence="3">
    <location>
        <begin position="195"/>
        <end position="487"/>
    </location>
</feature>
<feature type="compositionally biased region" description="Acidic residues" evidence="3">
    <location>
        <begin position="240"/>
        <end position="251"/>
    </location>
</feature>
<dbReference type="EMBL" id="UYRS01000070">
    <property type="protein sequence ID" value="VDK21172.1"/>
    <property type="molecule type" value="Genomic_DNA"/>
</dbReference>
<evidence type="ECO:0000256" key="1">
    <source>
        <dbReference type="ARBA" id="ARBA00022478"/>
    </source>
</evidence>
<feature type="compositionally biased region" description="Basic and acidic residues" evidence="3">
    <location>
        <begin position="214"/>
        <end position="239"/>
    </location>
</feature>
<feature type="compositionally biased region" description="Basic and acidic residues" evidence="3">
    <location>
        <begin position="338"/>
        <end position="352"/>
    </location>
</feature>
<feature type="compositionally biased region" description="Basic and acidic residues" evidence="3">
    <location>
        <begin position="263"/>
        <end position="276"/>
    </location>
</feature>
<keyword evidence="1" id="KW-0240">DNA-directed RNA polymerase</keyword>
<dbReference type="Gene3D" id="3.30.1490.120">
    <property type="entry name" value="RNA polymerase Rpb7-like, N-terminal domain"/>
    <property type="match status" value="1"/>
</dbReference>
<reference evidence="4 5" key="2">
    <citation type="submission" date="2018-11" db="EMBL/GenBank/DDBJ databases">
        <authorList>
            <consortium name="Pathogen Informatics"/>
        </authorList>
    </citation>
    <scope>NUCLEOTIDE SEQUENCE [LARGE SCALE GENOMIC DNA]</scope>
</reference>
<evidence type="ECO:0000256" key="3">
    <source>
        <dbReference type="SAM" id="MobiDB-lite"/>
    </source>
</evidence>
<feature type="compositionally biased region" description="Polar residues" evidence="3">
    <location>
        <begin position="304"/>
        <end position="319"/>
    </location>
</feature>
<dbReference type="InterPro" id="IPR036898">
    <property type="entry name" value="RNA_pol_Rpb7-like_N_sf"/>
</dbReference>
<gene>
    <name evidence="4" type="ORF">TASK_LOCUS527</name>
</gene>
<dbReference type="Proteomes" id="UP000282613">
    <property type="component" value="Unassembled WGS sequence"/>
</dbReference>
<dbReference type="WBParaSite" id="TASK_0000052601-mRNA-1">
    <property type="protein sequence ID" value="TASK_0000052601-mRNA-1"/>
    <property type="gene ID" value="TASK_0000052601"/>
</dbReference>
<keyword evidence="5" id="KW-1185">Reference proteome</keyword>
<evidence type="ECO:0000313" key="4">
    <source>
        <dbReference type="EMBL" id="VDK21172.1"/>
    </source>
</evidence>
<dbReference type="AlphaFoldDB" id="A0A0R3VTG4"/>
<evidence type="ECO:0000256" key="2">
    <source>
        <dbReference type="ARBA" id="ARBA00023163"/>
    </source>
</evidence>
<feature type="compositionally biased region" description="Polar residues" evidence="3">
    <location>
        <begin position="460"/>
        <end position="470"/>
    </location>
</feature>
<proteinExistence type="predicted"/>
<reference evidence="6" key="1">
    <citation type="submission" date="2017-02" db="UniProtKB">
        <authorList>
            <consortium name="WormBaseParasite"/>
        </authorList>
    </citation>
    <scope>IDENTIFICATION</scope>
</reference>